<proteinExistence type="predicted"/>
<dbReference type="SUPFAM" id="SSF53474">
    <property type="entry name" value="alpha/beta-Hydrolases"/>
    <property type="match status" value="1"/>
</dbReference>
<dbReference type="GO" id="GO:0016787">
    <property type="term" value="F:hydrolase activity"/>
    <property type="evidence" value="ECO:0007669"/>
    <property type="project" value="UniProtKB-KW"/>
</dbReference>
<gene>
    <name evidence="3" type="ORF">CONPUDRAFT_66807</name>
</gene>
<dbReference type="GeneID" id="19208527"/>
<dbReference type="Proteomes" id="UP000053558">
    <property type="component" value="Unassembled WGS sequence"/>
</dbReference>
<protein>
    <submittedName>
        <fullName evidence="3">Alpha beta-hydrolase</fullName>
    </submittedName>
</protein>
<evidence type="ECO:0000313" key="4">
    <source>
        <dbReference type="Proteomes" id="UP000053558"/>
    </source>
</evidence>
<dbReference type="InterPro" id="IPR013094">
    <property type="entry name" value="AB_hydrolase_3"/>
</dbReference>
<dbReference type="AlphaFoldDB" id="A0A5M3M6J3"/>
<dbReference type="RefSeq" id="XP_007774803.1">
    <property type="nucleotide sequence ID" value="XM_007776613.1"/>
</dbReference>
<dbReference type="InterPro" id="IPR050300">
    <property type="entry name" value="GDXG_lipolytic_enzyme"/>
</dbReference>
<dbReference type="Gene3D" id="3.40.50.1820">
    <property type="entry name" value="alpha/beta hydrolase"/>
    <property type="match status" value="1"/>
</dbReference>
<reference evidence="4" key="1">
    <citation type="journal article" date="2012" name="Science">
        <title>The Paleozoic origin of enzymatic lignin decomposition reconstructed from 31 fungal genomes.</title>
        <authorList>
            <person name="Floudas D."/>
            <person name="Binder M."/>
            <person name="Riley R."/>
            <person name="Barry K."/>
            <person name="Blanchette R.A."/>
            <person name="Henrissat B."/>
            <person name="Martinez A.T."/>
            <person name="Otillar R."/>
            <person name="Spatafora J.W."/>
            <person name="Yadav J.S."/>
            <person name="Aerts A."/>
            <person name="Benoit I."/>
            <person name="Boyd A."/>
            <person name="Carlson A."/>
            <person name="Copeland A."/>
            <person name="Coutinho P.M."/>
            <person name="de Vries R.P."/>
            <person name="Ferreira P."/>
            <person name="Findley K."/>
            <person name="Foster B."/>
            <person name="Gaskell J."/>
            <person name="Glotzer D."/>
            <person name="Gorecki P."/>
            <person name="Heitman J."/>
            <person name="Hesse C."/>
            <person name="Hori C."/>
            <person name="Igarashi K."/>
            <person name="Jurgens J.A."/>
            <person name="Kallen N."/>
            <person name="Kersten P."/>
            <person name="Kohler A."/>
            <person name="Kuees U."/>
            <person name="Kumar T.K.A."/>
            <person name="Kuo A."/>
            <person name="LaButti K."/>
            <person name="Larrondo L.F."/>
            <person name="Lindquist E."/>
            <person name="Ling A."/>
            <person name="Lombard V."/>
            <person name="Lucas S."/>
            <person name="Lundell T."/>
            <person name="Martin R."/>
            <person name="McLaughlin D.J."/>
            <person name="Morgenstern I."/>
            <person name="Morin E."/>
            <person name="Murat C."/>
            <person name="Nagy L.G."/>
            <person name="Nolan M."/>
            <person name="Ohm R.A."/>
            <person name="Patyshakuliyeva A."/>
            <person name="Rokas A."/>
            <person name="Ruiz-Duenas F.J."/>
            <person name="Sabat G."/>
            <person name="Salamov A."/>
            <person name="Samejima M."/>
            <person name="Schmutz J."/>
            <person name="Slot J.C."/>
            <person name="St John F."/>
            <person name="Stenlid J."/>
            <person name="Sun H."/>
            <person name="Sun S."/>
            <person name="Syed K."/>
            <person name="Tsang A."/>
            <person name="Wiebenga A."/>
            <person name="Young D."/>
            <person name="Pisabarro A."/>
            <person name="Eastwood D.C."/>
            <person name="Martin F."/>
            <person name="Cullen D."/>
            <person name="Grigoriev I.V."/>
            <person name="Hibbett D.S."/>
        </authorList>
    </citation>
    <scope>NUCLEOTIDE SEQUENCE [LARGE SCALE GENOMIC DNA]</scope>
    <source>
        <strain evidence="4">RWD-64-598 SS2</strain>
    </source>
</reference>
<dbReference type="PANTHER" id="PTHR48081:SF26">
    <property type="entry name" value="ALPHA_BETA HYDROLASE FOLD-3 DOMAIN-CONTAINING PROTEIN"/>
    <property type="match status" value="1"/>
</dbReference>
<dbReference type="KEGG" id="cput:CONPUDRAFT_66807"/>
<dbReference type="OMA" id="HADYDPE"/>
<comment type="caution">
    <text evidence="3">The sequence shown here is derived from an EMBL/GenBank/DDBJ whole genome shotgun (WGS) entry which is preliminary data.</text>
</comment>
<feature type="domain" description="Alpha/beta hydrolase fold-3" evidence="2">
    <location>
        <begin position="143"/>
        <end position="373"/>
    </location>
</feature>
<evidence type="ECO:0000256" key="1">
    <source>
        <dbReference type="ARBA" id="ARBA00022801"/>
    </source>
</evidence>
<evidence type="ECO:0000259" key="2">
    <source>
        <dbReference type="Pfam" id="PF07859"/>
    </source>
</evidence>
<dbReference type="InterPro" id="IPR029058">
    <property type="entry name" value="AB_hydrolase_fold"/>
</dbReference>
<sequence length="394" mass="43480">MLQSALHRQPWKGFYVLSEALLTLFLRLPWWILSSLVSSYRPCPSRSLKRTLIVRSISHGLEVITNTLLFPNRNDFSKRLEGPGIKSLWVEPVPDHVHGQLKTWASVTSAHPARIPGYWLDKPGVDVPIGQPIQPGEKVLYRIHGGAYISMSATPLDPVSDLTKDLLRVCKPFRRAFAIEYRLSKADPGSPPVNPFPSALFDVLAGYAYLTQTVGIPPEDIVIAGDSAGGHAALGLVRYLIEHQHYSVPAPPGALLLFSPWSDFGTSHETPGSSMYTNQGKDIMPFSIVGGNTYSKHAFFGALDPDEALVNPYLSPASKHCSPSFKGYPRTFLSVGTADLFIDQVRTLRKRMEADLGDGLVYDECPDGVHVFVGLWFFEPEKTKTLNAIAEWVG</sequence>
<keyword evidence="1 3" id="KW-0378">Hydrolase</keyword>
<keyword evidence="4" id="KW-1185">Reference proteome</keyword>
<dbReference type="OrthoDB" id="2152029at2759"/>
<name>A0A5M3M6J3_CONPW</name>
<accession>A0A5M3M6J3</accession>
<organism evidence="3 4">
    <name type="scientific">Coniophora puteana (strain RWD-64-598)</name>
    <name type="common">Brown rot fungus</name>
    <dbReference type="NCBI Taxonomy" id="741705"/>
    <lineage>
        <taxon>Eukaryota</taxon>
        <taxon>Fungi</taxon>
        <taxon>Dikarya</taxon>
        <taxon>Basidiomycota</taxon>
        <taxon>Agaricomycotina</taxon>
        <taxon>Agaricomycetes</taxon>
        <taxon>Agaricomycetidae</taxon>
        <taxon>Boletales</taxon>
        <taxon>Coniophorineae</taxon>
        <taxon>Coniophoraceae</taxon>
        <taxon>Coniophora</taxon>
    </lineage>
</organism>
<dbReference type="PANTHER" id="PTHR48081">
    <property type="entry name" value="AB HYDROLASE SUPERFAMILY PROTEIN C4A8.06C"/>
    <property type="match status" value="1"/>
</dbReference>
<evidence type="ECO:0000313" key="3">
    <source>
        <dbReference type="EMBL" id="EIW74958.1"/>
    </source>
</evidence>
<dbReference type="EMBL" id="JH711590">
    <property type="protein sequence ID" value="EIW74958.1"/>
    <property type="molecule type" value="Genomic_DNA"/>
</dbReference>
<dbReference type="Pfam" id="PF07859">
    <property type="entry name" value="Abhydrolase_3"/>
    <property type="match status" value="1"/>
</dbReference>